<evidence type="ECO:0000313" key="6">
    <source>
        <dbReference type="Proteomes" id="UP000678393"/>
    </source>
</evidence>
<dbReference type="AlphaFoldDB" id="A0A8S4A994"/>
<feature type="domain" description="WDR90 4th beta-propeller" evidence="4">
    <location>
        <begin position="150"/>
        <end position="463"/>
    </location>
</feature>
<comment type="caution">
    <text evidence="5">The sequence shown here is derived from an EMBL/GenBank/DDBJ whole genome shotgun (WGS) entry which is preliminary data.</text>
</comment>
<evidence type="ECO:0000256" key="2">
    <source>
        <dbReference type="ARBA" id="ARBA00022737"/>
    </source>
</evidence>
<dbReference type="InterPro" id="IPR050630">
    <property type="entry name" value="WD_repeat_EMAP"/>
</dbReference>
<dbReference type="InterPro" id="IPR001680">
    <property type="entry name" value="WD40_rpt"/>
</dbReference>
<dbReference type="SUPFAM" id="SSF50978">
    <property type="entry name" value="WD40 repeat-like"/>
    <property type="match status" value="2"/>
</dbReference>
<keyword evidence="6" id="KW-1185">Reference proteome</keyword>
<dbReference type="FunFam" id="2.130.10.10:FF:001066">
    <property type="entry name" value="WD repeat domain 90"/>
    <property type="match status" value="1"/>
</dbReference>
<dbReference type="OrthoDB" id="6252103at2759"/>
<dbReference type="PROSITE" id="PS50082">
    <property type="entry name" value="WD_REPEATS_2"/>
    <property type="match status" value="2"/>
</dbReference>
<evidence type="ECO:0000313" key="5">
    <source>
        <dbReference type="EMBL" id="CAG5134841.1"/>
    </source>
</evidence>
<proteinExistence type="predicted"/>
<evidence type="ECO:0000256" key="1">
    <source>
        <dbReference type="ARBA" id="ARBA00022574"/>
    </source>
</evidence>
<keyword evidence="2" id="KW-0677">Repeat</keyword>
<dbReference type="Proteomes" id="UP000678393">
    <property type="component" value="Unassembled WGS sequence"/>
</dbReference>
<feature type="repeat" description="WD" evidence="3">
    <location>
        <begin position="233"/>
        <end position="263"/>
    </location>
</feature>
<dbReference type="Gene3D" id="2.130.10.10">
    <property type="entry name" value="YVTN repeat-like/Quinoprotein amine dehydrogenase"/>
    <property type="match status" value="4"/>
</dbReference>
<dbReference type="PANTHER" id="PTHR13720">
    <property type="entry name" value="WD-40 REPEAT PROTEIN"/>
    <property type="match status" value="1"/>
</dbReference>
<dbReference type="InterPro" id="IPR015943">
    <property type="entry name" value="WD40/YVTN_repeat-like_dom_sf"/>
</dbReference>
<dbReference type="InterPro" id="IPR055440">
    <property type="entry name" value="Beta-prop_WDR90_4th"/>
</dbReference>
<keyword evidence="1 3" id="KW-0853">WD repeat</keyword>
<accession>A0A8S4A994</accession>
<dbReference type="InterPro" id="IPR036322">
    <property type="entry name" value="WD40_repeat_dom_sf"/>
</dbReference>
<dbReference type="EMBL" id="CAJHNH020007656">
    <property type="protein sequence ID" value="CAG5134841.1"/>
    <property type="molecule type" value="Genomic_DNA"/>
</dbReference>
<dbReference type="PANTHER" id="PTHR13720:SF33">
    <property type="entry name" value="HELP DOMAIN-CONTAINING PROTEIN"/>
    <property type="match status" value="1"/>
</dbReference>
<feature type="repeat" description="WD" evidence="3">
    <location>
        <begin position="143"/>
        <end position="183"/>
    </location>
</feature>
<organism evidence="5 6">
    <name type="scientific">Candidula unifasciata</name>
    <dbReference type="NCBI Taxonomy" id="100452"/>
    <lineage>
        <taxon>Eukaryota</taxon>
        <taxon>Metazoa</taxon>
        <taxon>Spiralia</taxon>
        <taxon>Lophotrochozoa</taxon>
        <taxon>Mollusca</taxon>
        <taxon>Gastropoda</taxon>
        <taxon>Heterobranchia</taxon>
        <taxon>Euthyneura</taxon>
        <taxon>Panpulmonata</taxon>
        <taxon>Eupulmonata</taxon>
        <taxon>Stylommatophora</taxon>
        <taxon>Helicina</taxon>
        <taxon>Helicoidea</taxon>
        <taxon>Geomitridae</taxon>
        <taxon>Candidula</taxon>
    </lineage>
</organism>
<protein>
    <recommendedName>
        <fullName evidence="4">WDR90 4th beta-propeller domain-containing protein</fullName>
    </recommendedName>
</protein>
<dbReference type="PROSITE" id="PS50294">
    <property type="entry name" value="WD_REPEATS_REGION"/>
    <property type="match status" value="1"/>
</dbReference>
<dbReference type="Pfam" id="PF23342">
    <property type="entry name" value="WDR90_beta-prop_4th"/>
    <property type="match status" value="1"/>
</dbReference>
<gene>
    <name evidence="5" type="ORF">CUNI_LOCUS20399</name>
</gene>
<name>A0A8S4A994_9EUPU</name>
<sequence>NDGQQETPVAFTALAYASDGIVYVGSNVGKVTAWDTHENSCFMQWNADSGEITKLVSRHGQLMTAGVSHRLKLWAVSGVNSLKLTGGGLSHSGSGLVMEDEMVLDGAVTCAEFDDTLDMGIVGTDAGTLWYINWSERTSIRLVSGHQNRINGVAFLPNNLMLTGGDDGSVRVWSLGTREQAIQFQVKDQACTCLTVGLADPVQTSKVPLVAGGYSDGTVRVFDVSKVEMLLKMHPHAVTVTTIAFSADGVMIMSGGSDGLIAVSSPTTGMTVRIISDHRGVAISNFDVTLTRDMDVGVSAPTLWLASSIDRRVSIWSADWAKDFCELVDWLTFPAPAVMPDGTKIIKNDSLPPTLAKFSPDEPDIVVYTGYGMEKLIQFYSLRQRKVIRTLNLTHWGLCMDVSPDSALIAVGISERLLKLMDYHAGTFQDFAGHSDGVSMARFSPDGSTLVSVSHSELFLWGVLL</sequence>
<dbReference type="SMART" id="SM00320">
    <property type="entry name" value="WD40"/>
    <property type="match status" value="8"/>
</dbReference>
<evidence type="ECO:0000256" key="3">
    <source>
        <dbReference type="PROSITE-ProRule" id="PRU00221"/>
    </source>
</evidence>
<reference evidence="5" key="1">
    <citation type="submission" date="2021-04" db="EMBL/GenBank/DDBJ databases">
        <authorList>
            <consortium name="Molecular Ecology Group"/>
        </authorList>
    </citation>
    <scope>NUCLEOTIDE SEQUENCE</scope>
</reference>
<feature type="non-terminal residue" evidence="5">
    <location>
        <position position="465"/>
    </location>
</feature>
<evidence type="ECO:0000259" key="4">
    <source>
        <dbReference type="Pfam" id="PF23342"/>
    </source>
</evidence>